<organism evidence="2 3">
    <name type="scientific">Ruminiclostridium herbifermentans</name>
    <dbReference type="NCBI Taxonomy" id="2488810"/>
    <lineage>
        <taxon>Bacteria</taxon>
        <taxon>Bacillati</taxon>
        <taxon>Bacillota</taxon>
        <taxon>Clostridia</taxon>
        <taxon>Eubacteriales</taxon>
        <taxon>Oscillospiraceae</taxon>
        <taxon>Ruminiclostridium</taxon>
    </lineage>
</organism>
<protein>
    <submittedName>
        <fullName evidence="2">CRISPR-associated protein Cas5</fullName>
    </submittedName>
</protein>
<evidence type="ECO:0000256" key="1">
    <source>
        <dbReference type="ARBA" id="ARBA00023118"/>
    </source>
</evidence>
<sequence>MKVLSFELNGKMAHFRKYYSNSTALSYMLPPVATIKGMLAGLLGYERDTYYELFSNNLCKIAVCVNSPIKKMTQRMNLLKVERISHLNGSAANRTQNDTEFIIPKNIRTGHVSYQIIFWHKNDSIIDELSKLLCNGSSFYSSKGICMALGSAQCLGWIQNAKVVEAEEHKSTGEKLKIFGAINIEHLKYLEVPESYEFSVIKEESITEFDENRFITADSKKKLLVNLLDTPVSAVLHNGTDYISVENKSYLFVK</sequence>
<dbReference type="GO" id="GO:0051607">
    <property type="term" value="P:defense response to virus"/>
    <property type="evidence" value="ECO:0007669"/>
    <property type="project" value="UniProtKB-KW"/>
</dbReference>
<evidence type="ECO:0000313" key="3">
    <source>
        <dbReference type="Proteomes" id="UP000306409"/>
    </source>
</evidence>
<evidence type="ECO:0000313" key="2">
    <source>
        <dbReference type="EMBL" id="QNU65554.1"/>
    </source>
</evidence>
<dbReference type="Proteomes" id="UP000306409">
    <property type="component" value="Chromosome"/>
</dbReference>
<dbReference type="KEGG" id="rher:EHE19_011505"/>
<keyword evidence="1" id="KW-0051">Antiviral defense</keyword>
<proteinExistence type="predicted"/>
<dbReference type="InterPro" id="IPR013422">
    <property type="entry name" value="CRISPR-assoc_prot_Cas5_N"/>
</dbReference>
<keyword evidence="3" id="KW-1185">Reference proteome</keyword>
<name>A0A4U7J9T2_9FIRM</name>
<dbReference type="RefSeq" id="WP_137699219.1">
    <property type="nucleotide sequence ID" value="NZ_CP061336.1"/>
</dbReference>
<gene>
    <name evidence="2" type="primary">cas5</name>
    <name evidence="2" type="ORF">EHE19_011505</name>
</gene>
<reference evidence="2 3" key="1">
    <citation type="submission" date="2020-09" db="EMBL/GenBank/DDBJ databases">
        <title>Characterization and genome sequencing of Ruminiclostridium sp. nov. MA18.</title>
        <authorList>
            <person name="Rettenmaier R."/>
            <person name="Kowollik M.-L."/>
            <person name="Liebl W."/>
            <person name="Zverlov V."/>
        </authorList>
    </citation>
    <scope>NUCLEOTIDE SEQUENCE [LARGE SCALE GENOMIC DNA]</scope>
    <source>
        <strain evidence="2 3">MA18</strain>
    </source>
</reference>
<dbReference type="EMBL" id="CP061336">
    <property type="protein sequence ID" value="QNU65554.1"/>
    <property type="molecule type" value="Genomic_DNA"/>
</dbReference>
<dbReference type="AlphaFoldDB" id="A0A4U7J9T2"/>
<dbReference type="NCBIfam" id="TIGR02593">
    <property type="entry name" value="CRISPR_cas5"/>
    <property type="match status" value="1"/>
</dbReference>
<accession>A0A4U7J9T2</accession>
<dbReference type="OrthoDB" id="1805474at2"/>